<evidence type="ECO:0000256" key="1">
    <source>
        <dbReference type="SAM" id="MobiDB-lite"/>
    </source>
</evidence>
<name>A0AA39WSE1_9PEZI</name>
<gene>
    <name evidence="2" type="ORF">B0T14DRAFT_236480</name>
</gene>
<dbReference type="Proteomes" id="UP001175000">
    <property type="component" value="Unassembled WGS sequence"/>
</dbReference>
<keyword evidence="3" id="KW-1185">Reference proteome</keyword>
<sequence length="308" mass="33597">MDLSAIPPRPATPQVLLHRLPDREDEEPLRKPSKYVVLIMGSTAVVGKVAIARSVSDALSCTLREGDSIHRSSAKAASISSSGGPNRERYQRMWLSKMTRTGDLFPEESRPATEGFSGFGGTSSASTSRRGSVSSVASGHSSSSSAPTSTAPYIASSQPPARPITSTFQTETSAPRGLTVFTLSEQERRRRANPALMVLTHPELESWHKLAIRNAVSPYGIGIIFVPLYEEKDEEEEVLPVLRPLDPSTMSSFPASFEQLRAETKKQRDWGTLDREMKIWIDVDSDVGAKTAEIIELVRDAMGVDAPE</sequence>
<accession>A0AA39WSE1</accession>
<organism evidence="2 3">
    <name type="scientific">Immersiella caudata</name>
    <dbReference type="NCBI Taxonomy" id="314043"/>
    <lineage>
        <taxon>Eukaryota</taxon>
        <taxon>Fungi</taxon>
        <taxon>Dikarya</taxon>
        <taxon>Ascomycota</taxon>
        <taxon>Pezizomycotina</taxon>
        <taxon>Sordariomycetes</taxon>
        <taxon>Sordariomycetidae</taxon>
        <taxon>Sordariales</taxon>
        <taxon>Lasiosphaeriaceae</taxon>
        <taxon>Immersiella</taxon>
    </lineage>
</organism>
<reference evidence="2" key="1">
    <citation type="submission" date="2023-06" db="EMBL/GenBank/DDBJ databases">
        <title>Genome-scale phylogeny and comparative genomics of the fungal order Sordariales.</title>
        <authorList>
            <consortium name="Lawrence Berkeley National Laboratory"/>
            <person name="Hensen N."/>
            <person name="Bonometti L."/>
            <person name="Westerberg I."/>
            <person name="Brannstrom I.O."/>
            <person name="Guillou S."/>
            <person name="Cros-Aarteil S."/>
            <person name="Calhoun S."/>
            <person name="Haridas S."/>
            <person name="Kuo A."/>
            <person name="Mondo S."/>
            <person name="Pangilinan J."/>
            <person name="Riley R."/>
            <person name="Labutti K."/>
            <person name="Andreopoulos B."/>
            <person name="Lipzen A."/>
            <person name="Chen C."/>
            <person name="Yanf M."/>
            <person name="Daum C."/>
            <person name="Ng V."/>
            <person name="Clum A."/>
            <person name="Steindorff A."/>
            <person name="Ohm R."/>
            <person name="Martin F."/>
            <person name="Silar P."/>
            <person name="Natvig D."/>
            <person name="Lalanne C."/>
            <person name="Gautier V."/>
            <person name="Ament-Velasquez S.L."/>
            <person name="Kruys A."/>
            <person name="Hutchinson M.I."/>
            <person name="Powell A.J."/>
            <person name="Barry K."/>
            <person name="Miller A.N."/>
            <person name="Grigoriev I.V."/>
            <person name="Debuchy R."/>
            <person name="Gladieux P."/>
            <person name="Thoren M.H."/>
            <person name="Johannesson H."/>
        </authorList>
    </citation>
    <scope>NUCLEOTIDE SEQUENCE</scope>
    <source>
        <strain evidence="2">CBS 606.72</strain>
    </source>
</reference>
<protein>
    <submittedName>
        <fullName evidence="2">Uncharacterized protein</fullName>
    </submittedName>
</protein>
<feature type="region of interest" description="Disordered" evidence="1">
    <location>
        <begin position="102"/>
        <end position="171"/>
    </location>
</feature>
<evidence type="ECO:0000313" key="2">
    <source>
        <dbReference type="EMBL" id="KAK0620709.1"/>
    </source>
</evidence>
<feature type="compositionally biased region" description="Low complexity" evidence="1">
    <location>
        <begin position="112"/>
        <end position="157"/>
    </location>
</feature>
<proteinExistence type="predicted"/>
<comment type="caution">
    <text evidence="2">The sequence shown here is derived from an EMBL/GenBank/DDBJ whole genome shotgun (WGS) entry which is preliminary data.</text>
</comment>
<dbReference type="EMBL" id="JAULSU010000004">
    <property type="protein sequence ID" value="KAK0620709.1"/>
    <property type="molecule type" value="Genomic_DNA"/>
</dbReference>
<evidence type="ECO:0000313" key="3">
    <source>
        <dbReference type="Proteomes" id="UP001175000"/>
    </source>
</evidence>
<dbReference type="AlphaFoldDB" id="A0AA39WSE1"/>